<dbReference type="GO" id="GO:0016829">
    <property type="term" value="F:lyase activity"/>
    <property type="evidence" value="ECO:0007669"/>
    <property type="project" value="UniProtKB-KW"/>
</dbReference>
<comment type="subunit">
    <text evidence="3 9">Heterodimer of HisH and HisF.</text>
</comment>
<dbReference type="Proteomes" id="UP000255423">
    <property type="component" value="Unassembled WGS sequence"/>
</dbReference>
<evidence type="ECO:0000313" key="12">
    <source>
        <dbReference type="Proteomes" id="UP000255423"/>
    </source>
</evidence>
<evidence type="ECO:0000313" key="11">
    <source>
        <dbReference type="EMBL" id="SUQ25953.1"/>
    </source>
</evidence>
<dbReference type="InterPro" id="IPR050064">
    <property type="entry name" value="IGPS_HisA/HisF"/>
</dbReference>
<comment type="pathway">
    <text evidence="1 9">Amino-acid biosynthesis; L-histidine biosynthesis; L-histidine from 5-phospho-alpha-D-ribose 1-diphosphate: step 5/9.</text>
</comment>
<dbReference type="CDD" id="cd04731">
    <property type="entry name" value="HisF"/>
    <property type="match status" value="1"/>
</dbReference>
<dbReference type="RefSeq" id="WP_014546916.1">
    <property type="nucleotide sequence ID" value="NZ_UHJL01000005.1"/>
</dbReference>
<dbReference type="InterPro" id="IPR004651">
    <property type="entry name" value="HisF"/>
</dbReference>
<dbReference type="SUPFAM" id="SSF51366">
    <property type="entry name" value="Ribulose-phoshate binding barrel"/>
    <property type="match status" value="1"/>
</dbReference>
<comment type="catalytic activity">
    <reaction evidence="8 9">
        <text>5-[(5-phospho-1-deoxy-D-ribulos-1-ylimino)methylamino]-1-(5-phospho-beta-D-ribosyl)imidazole-4-carboxamide + L-glutamine = D-erythro-1-(imidazol-4-yl)glycerol 3-phosphate + 5-amino-1-(5-phospho-beta-D-ribosyl)imidazole-4-carboxamide + L-glutamate + H(+)</text>
        <dbReference type="Rhea" id="RHEA:24793"/>
        <dbReference type="ChEBI" id="CHEBI:15378"/>
        <dbReference type="ChEBI" id="CHEBI:29985"/>
        <dbReference type="ChEBI" id="CHEBI:58278"/>
        <dbReference type="ChEBI" id="CHEBI:58359"/>
        <dbReference type="ChEBI" id="CHEBI:58475"/>
        <dbReference type="ChEBI" id="CHEBI:58525"/>
        <dbReference type="EC" id="4.3.2.10"/>
    </reaction>
</comment>
<evidence type="ECO:0000256" key="4">
    <source>
        <dbReference type="ARBA" id="ARBA00022605"/>
    </source>
</evidence>
<evidence type="ECO:0000256" key="9">
    <source>
        <dbReference type="HAMAP-Rule" id="MF_01013"/>
    </source>
</evidence>
<evidence type="ECO:0000256" key="3">
    <source>
        <dbReference type="ARBA" id="ARBA00011152"/>
    </source>
</evidence>
<dbReference type="InterPro" id="IPR006062">
    <property type="entry name" value="His_biosynth"/>
</dbReference>
<keyword evidence="9" id="KW-0963">Cytoplasm</keyword>
<evidence type="ECO:0000256" key="6">
    <source>
        <dbReference type="ARBA" id="ARBA00023239"/>
    </source>
</evidence>
<keyword evidence="6 9" id="KW-0456">Lyase</keyword>
<comment type="similarity">
    <text evidence="2 9 10">Belongs to the HisA/HisF family.</text>
</comment>
<dbReference type="PANTHER" id="PTHR21235:SF2">
    <property type="entry name" value="IMIDAZOLE GLYCEROL PHOSPHATE SYNTHASE HISHF"/>
    <property type="match status" value="1"/>
</dbReference>
<gene>
    <name evidence="9" type="primary">hisF</name>
    <name evidence="11" type="ORF">SAMN05661053_2757</name>
</gene>
<proteinExistence type="inferred from homology"/>
<evidence type="ECO:0000256" key="7">
    <source>
        <dbReference type="ARBA" id="ARBA00025475"/>
    </source>
</evidence>
<dbReference type="InterPro" id="IPR011060">
    <property type="entry name" value="RibuloseP-bd_barrel"/>
</dbReference>
<dbReference type="GO" id="GO:0000105">
    <property type="term" value="P:L-histidine biosynthetic process"/>
    <property type="evidence" value="ECO:0007669"/>
    <property type="project" value="UniProtKB-UniRule"/>
</dbReference>
<keyword evidence="5 9" id="KW-0368">Histidine biosynthesis</keyword>
<feature type="active site" evidence="9">
    <location>
        <position position="130"/>
    </location>
</feature>
<name>A0A380S8K0_FIBSU</name>
<comment type="function">
    <text evidence="7 9">IGPS catalyzes the conversion of PRFAR and glutamine to IGP, AICAR and glutamate. The HisF subunit catalyzes the cyclization activity that produces IGP and AICAR from PRFAR using the ammonia provided by the HisH subunit.</text>
</comment>
<dbReference type="GO" id="GO:0000107">
    <property type="term" value="F:imidazoleglycerol-phosphate synthase activity"/>
    <property type="evidence" value="ECO:0007669"/>
    <property type="project" value="UniProtKB-UniRule"/>
</dbReference>
<dbReference type="PANTHER" id="PTHR21235">
    <property type="entry name" value="IMIDAZOLE GLYCEROL PHOSPHATE SYNTHASE SUBUNIT HISF/H IGP SYNTHASE SUBUNIT HISF/H"/>
    <property type="match status" value="1"/>
</dbReference>
<dbReference type="EMBL" id="UHJL01000005">
    <property type="protein sequence ID" value="SUQ25953.1"/>
    <property type="molecule type" value="Genomic_DNA"/>
</dbReference>
<organism evidence="11 12">
    <name type="scientific">Fibrobacter succinogenes</name>
    <name type="common">Bacteroides succinogenes</name>
    <dbReference type="NCBI Taxonomy" id="833"/>
    <lineage>
        <taxon>Bacteria</taxon>
        <taxon>Pseudomonadati</taxon>
        <taxon>Fibrobacterota</taxon>
        <taxon>Fibrobacteria</taxon>
        <taxon>Fibrobacterales</taxon>
        <taxon>Fibrobacteraceae</taxon>
        <taxon>Fibrobacter</taxon>
    </lineage>
</organism>
<reference evidence="11 12" key="1">
    <citation type="submission" date="2017-08" db="EMBL/GenBank/DDBJ databases">
        <authorList>
            <person name="de Groot N.N."/>
        </authorList>
    </citation>
    <scope>NUCLEOTIDE SEQUENCE [LARGE SCALE GENOMIC DNA]</scope>
    <source>
        <strain evidence="11 12">HM2</strain>
    </source>
</reference>
<feature type="active site" evidence="9">
    <location>
        <position position="11"/>
    </location>
</feature>
<comment type="subcellular location">
    <subcellularLocation>
        <location evidence="9">Cytoplasm</location>
    </subcellularLocation>
</comment>
<dbReference type="UniPathway" id="UPA00031">
    <property type="reaction ID" value="UER00010"/>
</dbReference>
<evidence type="ECO:0000256" key="1">
    <source>
        <dbReference type="ARBA" id="ARBA00005091"/>
    </source>
</evidence>
<protein>
    <recommendedName>
        <fullName evidence="9">Imidazole glycerol phosphate synthase subunit HisF</fullName>
        <ecNumber evidence="9">4.3.2.10</ecNumber>
    </recommendedName>
    <alternativeName>
        <fullName evidence="9">IGP synthase cyclase subunit</fullName>
    </alternativeName>
    <alternativeName>
        <fullName evidence="9">IGP synthase subunit HisF</fullName>
    </alternativeName>
    <alternativeName>
        <fullName evidence="9">ImGP synthase subunit HisF</fullName>
        <shortName evidence="9">IGPS subunit HisF</shortName>
    </alternativeName>
</protein>
<dbReference type="OMA" id="WEVYIHG"/>
<dbReference type="AlphaFoldDB" id="A0A380S8K0"/>
<sequence>MLTKRLIVCLDVRNRKVTKGVKFKGNIDIGDPVEMGARYSDEGVDELVFYDITASAENRPCDMEMIRQIAKRVFIPFAVGGGIRNLDDMHEALLAGAEKVSVNSLAVLHPEIIAEGAKAFGRQCIVLGMDAKFVGVSDKIPSGYEVFIRGGRQAMGIDALQWAKRAEELGVGEICLNSIDTDGVKNGYELTITDMIAKAVQVPVIASGGAGTPAHIVDLFRKTSADAALVASMVHFGDYTVPGIKGEMLAAGIPVRKKMNGEV</sequence>
<keyword evidence="4 9" id="KW-0028">Amino-acid biosynthesis</keyword>
<dbReference type="HAMAP" id="MF_01013">
    <property type="entry name" value="HisF"/>
    <property type="match status" value="1"/>
</dbReference>
<dbReference type="GO" id="GO:0005737">
    <property type="term" value="C:cytoplasm"/>
    <property type="evidence" value="ECO:0007669"/>
    <property type="project" value="UniProtKB-SubCell"/>
</dbReference>
<dbReference type="Gene3D" id="3.20.20.70">
    <property type="entry name" value="Aldolase class I"/>
    <property type="match status" value="1"/>
</dbReference>
<accession>A0A380S8K0</accession>
<dbReference type="EC" id="4.3.2.10" evidence="9"/>
<evidence type="ECO:0000256" key="10">
    <source>
        <dbReference type="RuleBase" id="RU003657"/>
    </source>
</evidence>
<evidence type="ECO:0000256" key="5">
    <source>
        <dbReference type="ARBA" id="ARBA00023102"/>
    </source>
</evidence>
<dbReference type="Pfam" id="PF00977">
    <property type="entry name" value="His_biosynth"/>
    <property type="match status" value="1"/>
</dbReference>
<dbReference type="NCBIfam" id="TIGR00735">
    <property type="entry name" value="hisF"/>
    <property type="match status" value="1"/>
</dbReference>
<dbReference type="InterPro" id="IPR013785">
    <property type="entry name" value="Aldolase_TIM"/>
</dbReference>
<evidence type="ECO:0000256" key="2">
    <source>
        <dbReference type="ARBA" id="ARBA00009667"/>
    </source>
</evidence>
<evidence type="ECO:0000256" key="8">
    <source>
        <dbReference type="ARBA" id="ARBA00047838"/>
    </source>
</evidence>